<name>B1YAS4_PYRNV</name>
<accession>B1YAS4</accession>
<dbReference type="KEGG" id="tne:Tneu_0197"/>
<dbReference type="EMBL" id="CP001014">
    <property type="protein sequence ID" value="ACB39153.1"/>
    <property type="molecule type" value="Genomic_DNA"/>
</dbReference>
<reference evidence="2" key="1">
    <citation type="submission" date="2008-03" db="EMBL/GenBank/DDBJ databases">
        <title>Complete sequence of Thermoproteus neutrophilus V24Sta.</title>
        <authorList>
            <consortium name="US DOE Joint Genome Institute"/>
            <person name="Copeland A."/>
            <person name="Lucas S."/>
            <person name="Lapidus A."/>
            <person name="Glavina del Rio T."/>
            <person name="Dalin E."/>
            <person name="Tice H."/>
            <person name="Bruce D."/>
            <person name="Goodwin L."/>
            <person name="Pitluck S."/>
            <person name="Sims D."/>
            <person name="Brettin T."/>
            <person name="Detter J.C."/>
            <person name="Han C."/>
            <person name="Kuske C.R."/>
            <person name="Schmutz J."/>
            <person name="Larimer F."/>
            <person name="Land M."/>
            <person name="Hauser L."/>
            <person name="Kyrpides N."/>
            <person name="Mikhailova N."/>
            <person name="Biddle J.F."/>
            <person name="Zhang Z."/>
            <person name="Fitz-Gibbon S.T."/>
            <person name="Lowe T.M."/>
            <person name="Saltikov C."/>
            <person name="House C.H."/>
            <person name="Richardson P."/>
        </authorList>
    </citation>
    <scope>NUCLEOTIDE SEQUENCE [LARGE SCALE GENOMIC DNA]</scope>
    <source>
        <strain evidence="2">V24Sta</strain>
    </source>
</reference>
<evidence type="ECO:0000313" key="2">
    <source>
        <dbReference type="EMBL" id="ACB39153.1"/>
    </source>
</evidence>
<dbReference type="Proteomes" id="UP000001694">
    <property type="component" value="Chromosome"/>
</dbReference>
<dbReference type="eggNOG" id="arCOG05423">
    <property type="taxonomic scope" value="Archaea"/>
</dbReference>
<dbReference type="HOGENOM" id="CLU_069756_0_0_2"/>
<evidence type="ECO:0000313" key="3">
    <source>
        <dbReference type="Proteomes" id="UP000001694"/>
    </source>
</evidence>
<sequence>MRWIPILALAAIAMAANMTVVTTPSGNIHITYVDNGTQIVININNNKVITANIKTNVSIAGEQYYLHIVGQAKGQFSNATIKQLLALLNQTGQPRVDSLIQAFKLLVNSNETQRLKVNAMLTAASLNKTAPNATYLKMKLEYELERKLSKLNGTLTREKEWEIKMIAGDLNKTAALLSAIAARLEKYNISDAKTLLAVAQQLTQISNKVEELEMYINGTKVEIKFDENHYKIEIGKEEDHKTNQHDVDKSGEKEEKAKEKSDDERDSGGKSLEQKGDVKQSSGGEEKKDKSEEKKDEKGKSEDKKKDEKDKSEDKDDKEKKSRD</sequence>
<dbReference type="OrthoDB" id="29066at2157"/>
<evidence type="ECO:0000256" key="1">
    <source>
        <dbReference type="SAM" id="MobiDB-lite"/>
    </source>
</evidence>
<feature type="region of interest" description="Disordered" evidence="1">
    <location>
        <begin position="235"/>
        <end position="324"/>
    </location>
</feature>
<proteinExistence type="predicted"/>
<keyword evidence="3" id="KW-1185">Reference proteome</keyword>
<dbReference type="GeneID" id="6165750"/>
<dbReference type="STRING" id="444157.Tneu_0197"/>
<organism evidence="2 3">
    <name type="scientific">Pyrobaculum neutrophilum (strain DSM 2338 / JCM 9278 / NBRC 100436 / V24Sta)</name>
    <name type="common">Thermoproteus neutrophilus</name>
    <dbReference type="NCBI Taxonomy" id="444157"/>
    <lineage>
        <taxon>Archaea</taxon>
        <taxon>Thermoproteota</taxon>
        <taxon>Thermoprotei</taxon>
        <taxon>Thermoproteales</taxon>
        <taxon>Thermoproteaceae</taxon>
        <taxon>Pyrobaculum</taxon>
    </lineage>
</organism>
<gene>
    <name evidence="2" type="ordered locus">Tneu_0197</name>
</gene>
<protein>
    <submittedName>
        <fullName evidence="2">Uncharacterized protein</fullName>
    </submittedName>
</protein>
<dbReference type="RefSeq" id="WP_012349574.1">
    <property type="nucleotide sequence ID" value="NC_010525.1"/>
</dbReference>
<dbReference type="AlphaFoldDB" id="B1YAS4"/>